<accession>R7UDS9</accession>
<dbReference type="HOGENOM" id="CLU_1262606_0_0_1"/>
<feature type="region of interest" description="Disordered" evidence="1">
    <location>
        <begin position="135"/>
        <end position="191"/>
    </location>
</feature>
<protein>
    <submittedName>
        <fullName evidence="2 3">Uncharacterized protein</fullName>
    </submittedName>
</protein>
<dbReference type="EMBL" id="AMQN01008221">
    <property type="status" value="NOT_ANNOTATED_CDS"/>
    <property type="molecule type" value="Genomic_DNA"/>
</dbReference>
<reference evidence="2 4" key="2">
    <citation type="journal article" date="2013" name="Nature">
        <title>Insights into bilaterian evolution from three spiralian genomes.</title>
        <authorList>
            <person name="Simakov O."/>
            <person name="Marletaz F."/>
            <person name="Cho S.J."/>
            <person name="Edsinger-Gonzales E."/>
            <person name="Havlak P."/>
            <person name="Hellsten U."/>
            <person name="Kuo D.H."/>
            <person name="Larsson T."/>
            <person name="Lv J."/>
            <person name="Arendt D."/>
            <person name="Savage R."/>
            <person name="Osoegawa K."/>
            <person name="de Jong P."/>
            <person name="Grimwood J."/>
            <person name="Chapman J.A."/>
            <person name="Shapiro H."/>
            <person name="Aerts A."/>
            <person name="Otillar R.P."/>
            <person name="Terry A.Y."/>
            <person name="Boore J.L."/>
            <person name="Grigoriev I.V."/>
            <person name="Lindberg D.R."/>
            <person name="Seaver E.C."/>
            <person name="Weisblat D.A."/>
            <person name="Putnam N.H."/>
            <person name="Rokhsar D.S."/>
        </authorList>
    </citation>
    <scope>NUCLEOTIDE SEQUENCE</scope>
    <source>
        <strain evidence="2 4">I ESC-2004</strain>
    </source>
</reference>
<dbReference type="EnsemblMetazoa" id="CapteT194555">
    <property type="protein sequence ID" value="CapteP194555"/>
    <property type="gene ID" value="CapteG194555"/>
</dbReference>
<evidence type="ECO:0000256" key="1">
    <source>
        <dbReference type="SAM" id="MobiDB-lite"/>
    </source>
</evidence>
<proteinExistence type="predicted"/>
<feature type="compositionally biased region" description="Low complexity" evidence="1">
    <location>
        <begin position="14"/>
        <end position="28"/>
    </location>
</feature>
<feature type="region of interest" description="Disordered" evidence="1">
    <location>
        <begin position="1"/>
        <end position="41"/>
    </location>
</feature>
<organism evidence="2">
    <name type="scientific">Capitella teleta</name>
    <name type="common">Polychaete worm</name>
    <dbReference type="NCBI Taxonomy" id="283909"/>
    <lineage>
        <taxon>Eukaryota</taxon>
        <taxon>Metazoa</taxon>
        <taxon>Spiralia</taxon>
        <taxon>Lophotrochozoa</taxon>
        <taxon>Annelida</taxon>
        <taxon>Polychaeta</taxon>
        <taxon>Sedentaria</taxon>
        <taxon>Scolecida</taxon>
        <taxon>Capitellidae</taxon>
        <taxon>Capitella</taxon>
    </lineage>
</organism>
<gene>
    <name evidence="2" type="ORF">CAPTEDRAFT_194555</name>
</gene>
<reference evidence="3" key="3">
    <citation type="submission" date="2015-06" db="UniProtKB">
        <authorList>
            <consortium name="EnsemblMetazoa"/>
        </authorList>
    </citation>
    <scope>IDENTIFICATION</scope>
</reference>
<dbReference type="EMBL" id="KB302492">
    <property type="protein sequence ID" value="ELU04266.1"/>
    <property type="molecule type" value="Genomic_DNA"/>
</dbReference>
<dbReference type="Proteomes" id="UP000014760">
    <property type="component" value="Unassembled WGS sequence"/>
</dbReference>
<name>R7UDS9_CAPTE</name>
<reference evidence="4" key="1">
    <citation type="submission" date="2012-12" db="EMBL/GenBank/DDBJ databases">
        <authorList>
            <person name="Hellsten U."/>
            <person name="Grimwood J."/>
            <person name="Chapman J.A."/>
            <person name="Shapiro H."/>
            <person name="Aerts A."/>
            <person name="Otillar R.P."/>
            <person name="Terry A.Y."/>
            <person name="Boore J.L."/>
            <person name="Simakov O."/>
            <person name="Marletaz F."/>
            <person name="Cho S.-J."/>
            <person name="Edsinger-Gonzales E."/>
            <person name="Havlak P."/>
            <person name="Kuo D.-H."/>
            <person name="Larsson T."/>
            <person name="Lv J."/>
            <person name="Arendt D."/>
            <person name="Savage R."/>
            <person name="Osoegawa K."/>
            <person name="de Jong P."/>
            <person name="Lindberg D.R."/>
            <person name="Seaver E.C."/>
            <person name="Weisblat D.A."/>
            <person name="Putnam N.H."/>
            <person name="Grigoriev I.V."/>
            <person name="Rokhsar D.S."/>
        </authorList>
    </citation>
    <scope>NUCLEOTIDE SEQUENCE</scope>
    <source>
        <strain evidence="4">I ESC-2004</strain>
    </source>
</reference>
<evidence type="ECO:0000313" key="2">
    <source>
        <dbReference type="EMBL" id="ELU04266.1"/>
    </source>
</evidence>
<evidence type="ECO:0000313" key="3">
    <source>
        <dbReference type="EnsemblMetazoa" id="CapteP194555"/>
    </source>
</evidence>
<sequence>MSKFLKKFVSNPFKNPASSSEAPSSPANSEEKEAAPLTTALRTNNDIWEKYRNPSWCKFLKNDPNEKLKQEDGRRISAGGRFQTTSSFSTEEIFSRRVEKKLREPFSTRSVNDLINDLVEDPVLPRRRAYTVASSMSNVRPQYNTQKHGGPGLKKLSTDDATLSSDALEKSTNPTELGNPKSTSHRVVQTKDSLVQTARYLDSMRDRKTLRQWLKGEET</sequence>
<feature type="compositionally biased region" description="Polar residues" evidence="1">
    <location>
        <begin position="135"/>
        <end position="147"/>
    </location>
</feature>
<evidence type="ECO:0000313" key="4">
    <source>
        <dbReference type="Proteomes" id="UP000014760"/>
    </source>
</evidence>
<dbReference type="EMBL" id="AMQN01008220">
    <property type="status" value="NOT_ANNOTATED_CDS"/>
    <property type="molecule type" value="Genomic_DNA"/>
</dbReference>
<keyword evidence="4" id="KW-1185">Reference proteome</keyword>
<feature type="compositionally biased region" description="Polar residues" evidence="1">
    <location>
        <begin position="159"/>
        <end position="191"/>
    </location>
</feature>
<dbReference type="AlphaFoldDB" id="R7UDS9"/>